<keyword evidence="1" id="KW-0378">Hydrolase</keyword>
<dbReference type="Gene3D" id="3.40.390.10">
    <property type="entry name" value="Collagenase (Catalytic Domain)"/>
    <property type="match status" value="1"/>
</dbReference>
<dbReference type="PANTHER" id="PTHR10127:SF883">
    <property type="entry name" value="ZINC METALLOPROTEINASE NAS-8"/>
    <property type="match status" value="1"/>
</dbReference>
<evidence type="ECO:0000313" key="4">
    <source>
        <dbReference type="EMBL" id="KAB4452136.1"/>
    </source>
</evidence>
<keyword evidence="1" id="KW-0479">Metal-binding</keyword>
<evidence type="ECO:0000313" key="5">
    <source>
        <dbReference type="Proteomes" id="UP000436825"/>
    </source>
</evidence>
<feature type="binding site" evidence="1">
    <location>
        <position position="187"/>
    </location>
    <ligand>
        <name>Zn(2+)</name>
        <dbReference type="ChEBI" id="CHEBI:29105"/>
        <note>catalytic</note>
    </ligand>
</feature>
<dbReference type="PROSITE" id="PS51864">
    <property type="entry name" value="ASTACIN"/>
    <property type="match status" value="1"/>
</dbReference>
<comment type="cofactor">
    <cofactor evidence="1">
        <name>Zn(2+)</name>
        <dbReference type="ChEBI" id="CHEBI:29105"/>
    </cofactor>
    <text evidence="1">Binds 1 zinc ion per subunit.</text>
</comment>
<feature type="binding site" evidence="1">
    <location>
        <position position="197"/>
    </location>
    <ligand>
        <name>Zn(2+)</name>
        <dbReference type="ChEBI" id="CHEBI:29105"/>
        <note>catalytic</note>
    </ligand>
</feature>
<comment type="caution">
    <text evidence="4">The sequence shown here is derived from an EMBL/GenBank/DDBJ whole genome shotgun (WGS) entry which is preliminary data.</text>
</comment>
<dbReference type="AlphaFoldDB" id="A0A7J5JLX7"/>
<dbReference type="Proteomes" id="UP000436825">
    <property type="component" value="Unassembled WGS sequence"/>
</dbReference>
<keyword evidence="2" id="KW-0732">Signal</keyword>
<dbReference type="InterPro" id="IPR006026">
    <property type="entry name" value="Peptidase_Metallo"/>
</dbReference>
<gene>
    <name evidence="4" type="ORF">GAN75_21185</name>
</gene>
<dbReference type="PROSITE" id="PS51257">
    <property type="entry name" value="PROKAR_LIPOPROTEIN"/>
    <property type="match status" value="1"/>
</dbReference>
<dbReference type="PANTHER" id="PTHR10127">
    <property type="entry name" value="DISCOIDIN, CUB, EGF, LAMININ , AND ZINC METALLOPROTEASE DOMAIN CONTAINING"/>
    <property type="match status" value="1"/>
</dbReference>
<feature type="active site" evidence="1">
    <location>
        <position position="188"/>
    </location>
</feature>
<sequence>MKTTKSNILSGLTYALSVIGCLSVASCADNGNYIEKDSSIKSESDNSKYDENNYSFNTINLWGSEAAVVDKGDYYIFQGDIHLLKEDLIQTRGAARIDRRWPNNKVYYSVDGIPAIYTKYIYRAIEWIENGSYIDMVPRYNEGDYIQFNFLDQNEWSAYSDYVGRKGGTQTINLSREAIISVGTIAHEICHAIGMYHEMSRTDRDNYIRINFEGMDEDTRYQYKTYAEMNQNGVNVGSFDFGSIMMYSSGGVMYKLDNSYIRSQRDSLSNTDMLTLATLQPIGDQFKFFDPYGYNEPYDSDYEYRRTKIIQCPEGAKIDFKFQYNYKPTSSNLGGYTVDDFNVRTIISIINRNTNQEVYSKEIPLGVTTTWTDIYLRGINIPQGGFTTKVTLIGSVKGTSTSDKLNALKRVMYNPSVYLHLDKVEIKGVNKHIPNEFGNDDRIFTFISI</sequence>
<feature type="domain" description="Peptidase M12A" evidence="3">
    <location>
        <begin position="92"/>
        <end position="283"/>
    </location>
</feature>
<dbReference type="InterPro" id="IPR024079">
    <property type="entry name" value="MetalloPept_cat_dom_sf"/>
</dbReference>
<reference evidence="4 5" key="1">
    <citation type="journal article" date="2019" name="Nat. Med.">
        <title>A library of human gut bacterial isolates paired with longitudinal multiomics data enables mechanistic microbiome research.</title>
        <authorList>
            <person name="Poyet M."/>
            <person name="Groussin M."/>
            <person name="Gibbons S.M."/>
            <person name="Avila-Pacheco J."/>
            <person name="Jiang X."/>
            <person name="Kearney S.M."/>
            <person name="Perrotta A.R."/>
            <person name="Berdy B."/>
            <person name="Zhao S."/>
            <person name="Lieberman T.D."/>
            <person name="Swanson P.K."/>
            <person name="Smith M."/>
            <person name="Roesemann S."/>
            <person name="Alexander J.E."/>
            <person name="Rich S.A."/>
            <person name="Livny J."/>
            <person name="Vlamakis H."/>
            <person name="Clish C."/>
            <person name="Bullock K."/>
            <person name="Deik A."/>
            <person name="Scott J."/>
            <person name="Pierce K.A."/>
            <person name="Xavier R.J."/>
            <person name="Alm E.J."/>
        </authorList>
    </citation>
    <scope>NUCLEOTIDE SEQUENCE [LARGE SCALE GENOMIC DNA]</scope>
    <source>
        <strain evidence="4 5">BIOML-A160</strain>
    </source>
</reference>
<feature type="binding site" evidence="1">
    <location>
        <position position="191"/>
    </location>
    <ligand>
        <name>Zn(2+)</name>
        <dbReference type="ChEBI" id="CHEBI:29105"/>
        <note>catalytic</note>
    </ligand>
</feature>
<keyword evidence="1" id="KW-0482">Metalloprotease</keyword>
<evidence type="ECO:0000256" key="1">
    <source>
        <dbReference type="PROSITE-ProRule" id="PRU01211"/>
    </source>
</evidence>
<dbReference type="EMBL" id="WCRW01000018">
    <property type="protein sequence ID" value="KAB4452136.1"/>
    <property type="molecule type" value="Genomic_DNA"/>
</dbReference>
<comment type="caution">
    <text evidence="1">Lacks conserved residue(s) required for the propagation of feature annotation.</text>
</comment>
<accession>A0A7J5JLX7</accession>
<evidence type="ECO:0000259" key="3">
    <source>
        <dbReference type="PROSITE" id="PS51864"/>
    </source>
</evidence>
<organism evidence="4 5">
    <name type="scientific">Bacteroides thetaiotaomicron</name>
    <dbReference type="NCBI Taxonomy" id="818"/>
    <lineage>
        <taxon>Bacteria</taxon>
        <taxon>Pseudomonadati</taxon>
        <taxon>Bacteroidota</taxon>
        <taxon>Bacteroidia</taxon>
        <taxon>Bacteroidales</taxon>
        <taxon>Bacteroidaceae</taxon>
        <taxon>Bacteroides</taxon>
    </lineage>
</organism>
<protein>
    <recommendedName>
        <fullName evidence="3">Peptidase M12A domain-containing protein</fullName>
    </recommendedName>
</protein>
<dbReference type="SMART" id="SM00235">
    <property type="entry name" value="ZnMc"/>
    <property type="match status" value="1"/>
</dbReference>
<evidence type="ECO:0000256" key="2">
    <source>
        <dbReference type="SAM" id="SignalP"/>
    </source>
</evidence>
<dbReference type="SUPFAM" id="SSF55486">
    <property type="entry name" value="Metalloproteases ('zincins'), catalytic domain"/>
    <property type="match status" value="1"/>
</dbReference>
<proteinExistence type="predicted"/>
<feature type="signal peptide" evidence="2">
    <location>
        <begin position="1"/>
        <end position="27"/>
    </location>
</feature>
<dbReference type="GO" id="GO:0006508">
    <property type="term" value="P:proteolysis"/>
    <property type="evidence" value="ECO:0007669"/>
    <property type="project" value="UniProtKB-KW"/>
</dbReference>
<keyword evidence="1" id="KW-0862">Zinc</keyword>
<dbReference type="Pfam" id="PF01400">
    <property type="entry name" value="Astacin"/>
    <property type="match status" value="1"/>
</dbReference>
<dbReference type="GO" id="GO:0004222">
    <property type="term" value="F:metalloendopeptidase activity"/>
    <property type="evidence" value="ECO:0007669"/>
    <property type="project" value="UniProtKB-UniRule"/>
</dbReference>
<name>A0A7J5JLX7_BACT4</name>
<dbReference type="GO" id="GO:0008270">
    <property type="term" value="F:zinc ion binding"/>
    <property type="evidence" value="ECO:0007669"/>
    <property type="project" value="UniProtKB-UniRule"/>
</dbReference>
<dbReference type="InterPro" id="IPR001506">
    <property type="entry name" value="Peptidase_M12A"/>
</dbReference>
<feature type="chain" id="PRO_5029844520" description="Peptidase M12A domain-containing protein" evidence="2">
    <location>
        <begin position="28"/>
        <end position="449"/>
    </location>
</feature>
<dbReference type="RefSeq" id="WP_195392792.1">
    <property type="nucleotide sequence ID" value="NZ_JADMXB010000032.1"/>
</dbReference>
<dbReference type="PRINTS" id="PR00480">
    <property type="entry name" value="ASTACIN"/>
</dbReference>
<keyword evidence="1" id="KW-0645">Protease</keyword>